<gene>
    <name evidence="3" type="ORF">F7D09_1136</name>
</gene>
<accession>A0A6I1GLU1</accession>
<dbReference type="InterPro" id="IPR001387">
    <property type="entry name" value="Cro/C1-type_HTH"/>
</dbReference>
<dbReference type="NCBIfam" id="TIGR02607">
    <property type="entry name" value="antidote_HigA"/>
    <property type="match status" value="1"/>
</dbReference>
<dbReference type="GO" id="GO:0003677">
    <property type="term" value="F:DNA binding"/>
    <property type="evidence" value="ECO:0007669"/>
    <property type="project" value="UniProtKB-KW"/>
</dbReference>
<dbReference type="InterPro" id="IPR013430">
    <property type="entry name" value="Toxin_antidote_HigA"/>
</dbReference>
<name>A0A6I1GLU1_9BIFI</name>
<protein>
    <submittedName>
        <fullName evidence="3">Plasmid maintenance system antidote protein</fullName>
    </submittedName>
</protein>
<dbReference type="RefSeq" id="WP_226836004.1">
    <property type="nucleotide sequence ID" value="NZ_JBHSKZ010000063.1"/>
</dbReference>
<organism evidence="3 4">
    <name type="scientific">Bifidobacterium leontopitheci</name>
    <dbReference type="NCBI Taxonomy" id="2650774"/>
    <lineage>
        <taxon>Bacteria</taxon>
        <taxon>Bacillati</taxon>
        <taxon>Actinomycetota</taxon>
        <taxon>Actinomycetes</taxon>
        <taxon>Bifidobacteriales</taxon>
        <taxon>Bifidobacteriaceae</taxon>
        <taxon>Bifidobacterium</taxon>
    </lineage>
</organism>
<dbReference type="Gene3D" id="1.10.260.40">
    <property type="entry name" value="lambda repressor-like DNA-binding domains"/>
    <property type="match status" value="1"/>
</dbReference>
<keyword evidence="1" id="KW-0238">DNA-binding</keyword>
<dbReference type="Pfam" id="PF01381">
    <property type="entry name" value="HTH_3"/>
    <property type="match status" value="1"/>
</dbReference>
<dbReference type="AlphaFoldDB" id="A0A6I1GLU1"/>
<evidence type="ECO:0000256" key="1">
    <source>
        <dbReference type="ARBA" id="ARBA00023125"/>
    </source>
</evidence>
<dbReference type="PROSITE" id="PS50943">
    <property type="entry name" value="HTH_CROC1"/>
    <property type="match status" value="1"/>
</dbReference>
<dbReference type="EMBL" id="WBVT01000015">
    <property type="protein sequence ID" value="KAB7790327.1"/>
    <property type="molecule type" value="Genomic_DNA"/>
</dbReference>
<proteinExistence type="predicted"/>
<dbReference type="SUPFAM" id="SSF47413">
    <property type="entry name" value="lambda repressor-like DNA-binding domains"/>
    <property type="match status" value="1"/>
</dbReference>
<dbReference type="Proteomes" id="UP000441772">
    <property type="component" value="Unassembled WGS sequence"/>
</dbReference>
<dbReference type="PANTHER" id="PTHR36924">
    <property type="entry name" value="ANTITOXIN HIGA-1"/>
    <property type="match status" value="1"/>
</dbReference>
<reference evidence="3 4" key="1">
    <citation type="submission" date="2019-09" db="EMBL/GenBank/DDBJ databases">
        <title>Characterization of the phylogenetic diversity of two novel species belonging to the genus Bifidobacterium: Bifidobacterium cebidarum sp. nov. and Bifidobacterium leontopitheci sp. nov.</title>
        <authorList>
            <person name="Lugli G.A."/>
            <person name="Duranti S."/>
            <person name="Milani C."/>
            <person name="Turroni F."/>
            <person name="Ventura M."/>
        </authorList>
    </citation>
    <scope>NUCLEOTIDE SEQUENCE [LARGE SCALE GENOMIC DNA]</scope>
    <source>
        <strain evidence="3 4">LMG 31471</strain>
    </source>
</reference>
<dbReference type="PANTHER" id="PTHR36924:SF1">
    <property type="entry name" value="ANTITOXIN HIGA-1"/>
    <property type="match status" value="1"/>
</dbReference>
<evidence type="ECO:0000313" key="4">
    <source>
        <dbReference type="Proteomes" id="UP000441772"/>
    </source>
</evidence>
<comment type="caution">
    <text evidence="3">The sequence shown here is derived from an EMBL/GenBank/DDBJ whole genome shotgun (WGS) entry which is preliminary data.</text>
</comment>
<keyword evidence="4" id="KW-1185">Reference proteome</keyword>
<feature type="domain" description="HTH cro/C1-type" evidence="2">
    <location>
        <begin position="47"/>
        <end position="87"/>
    </location>
</feature>
<evidence type="ECO:0000259" key="2">
    <source>
        <dbReference type="PROSITE" id="PS50943"/>
    </source>
</evidence>
<dbReference type="SMART" id="SM00530">
    <property type="entry name" value="HTH_XRE"/>
    <property type="match status" value="1"/>
</dbReference>
<evidence type="ECO:0000313" key="3">
    <source>
        <dbReference type="EMBL" id="KAB7790327.1"/>
    </source>
</evidence>
<dbReference type="InterPro" id="IPR010982">
    <property type="entry name" value="Lambda_DNA-bd_dom_sf"/>
</dbReference>
<dbReference type="CDD" id="cd00093">
    <property type="entry name" value="HTH_XRE"/>
    <property type="match status" value="1"/>
</dbReference>
<sequence length="113" mass="12526">MSDSTTTTTDTPITGMPITTDRQWYSSPGQILKEEYLEPLGISNYRLAKAINVSETAVGEVIRGKRRISTAMAVRLARALDTTPQYWLNLQNDYDLLTFDTASVGDIRPLVSA</sequence>